<sequence>MKRITIISIICLALASCDLLDIDQNTKVTTGTAWSTENSAKANVTGMYYRMRSAFSQGFIYWGEYRNGLWGPGRVIGSHEPFTTCYTSTLNASNDMANWADIYTTINQANLVITHLPDVTFASQSEKNEALAGAYYVRAFCYYWIARIWGDAPLELIPYESIESNQYSSRSSVADVFAQVEADISSARGLMPITATSKTTASYASVEMLTADYYLWKYKLRDGSANDLEVAATAVANVLGASGYDLESNFASVFTSDSNSEVIFKWPYIKDEYEGGYPYDYLYNSTNIPVEYHENPVPIYTSRQQWVNITVEYAEYLYSVPTDTRAATSYGYLETINKGWVNKFPGHMIESARVLDSDINAYRFADAIFFDAEIKLAQNDISGARNTLNRIAKRAYGVDNYYARLSSADDVKNAIVAERKKEFVGEGRLWWDFIRLGVIFDECSWLQGRENAKNILLWPVHNSSLNSNPNIKQTDGY</sequence>
<dbReference type="InterPro" id="IPR012944">
    <property type="entry name" value="SusD_RagB_dom"/>
</dbReference>
<dbReference type="RefSeq" id="WP_296937841.1">
    <property type="nucleotide sequence ID" value="NZ_LT599032.1"/>
</dbReference>
<evidence type="ECO:0000256" key="3">
    <source>
        <dbReference type="ARBA" id="ARBA00022729"/>
    </source>
</evidence>
<dbReference type="InterPro" id="IPR011990">
    <property type="entry name" value="TPR-like_helical_dom_sf"/>
</dbReference>
<keyword evidence="3" id="KW-0732">Signal</keyword>
<dbReference type="GO" id="GO:0009279">
    <property type="term" value="C:cell outer membrane"/>
    <property type="evidence" value="ECO:0007669"/>
    <property type="project" value="UniProtKB-SubCell"/>
</dbReference>
<accession>A0A212ITU9</accession>
<keyword evidence="5" id="KW-0998">Cell outer membrane</keyword>
<dbReference type="PROSITE" id="PS51257">
    <property type="entry name" value="PROKAR_LIPOPROTEIN"/>
    <property type="match status" value="1"/>
</dbReference>
<evidence type="ECO:0000256" key="1">
    <source>
        <dbReference type="ARBA" id="ARBA00004442"/>
    </source>
</evidence>
<evidence type="ECO:0000259" key="7">
    <source>
        <dbReference type="Pfam" id="PF14322"/>
    </source>
</evidence>
<dbReference type="Pfam" id="PF14322">
    <property type="entry name" value="SusD-like_3"/>
    <property type="match status" value="1"/>
</dbReference>
<evidence type="ECO:0000256" key="5">
    <source>
        <dbReference type="ARBA" id="ARBA00023237"/>
    </source>
</evidence>
<feature type="domain" description="RagB/SusD" evidence="6">
    <location>
        <begin position="308"/>
        <end position="475"/>
    </location>
</feature>
<comment type="similarity">
    <text evidence="2">Belongs to the SusD family.</text>
</comment>
<evidence type="ECO:0000256" key="4">
    <source>
        <dbReference type="ARBA" id="ARBA00023136"/>
    </source>
</evidence>
<evidence type="ECO:0000313" key="8">
    <source>
        <dbReference type="EMBL" id="SBV90613.1"/>
    </source>
</evidence>
<evidence type="ECO:0000256" key="2">
    <source>
        <dbReference type="ARBA" id="ARBA00006275"/>
    </source>
</evidence>
<comment type="subcellular location">
    <subcellularLocation>
        <location evidence="1">Cell outer membrane</location>
    </subcellularLocation>
</comment>
<dbReference type="EMBL" id="FLUM01000001">
    <property type="protein sequence ID" value="SBV90613.1"/>
    <property type="molecule type" value="Genomic_DNA"/>
</dbReference>
<evidence type="ECO:0000259" key="6">
    <source>
        <dbReference type="Pfam" id="PF07980"/>
    </source>
</evidence>
<dbReference type="Gene3D" id="1.25.40.390">
    <property type="match status" value="1"/>
</dbReference>
<reference evidence="8" key="1">
    <citation type="submission" date="2016-04" db="EMBL/GenBank/DDBJ databases">
        <authorList>
            <person name="Evans L.H."/>
            <person name="Alamgir A."/>
            <person name="Owens N."/>
            <person name="Weber N.D."/>
            <person name="Virtaneva K."/>
            <person name="Barbian K."/>
            <person name="Babar A."/>
            <person name="Rosenke K."/>
        </authorList>
    </citation>
    <scope>NUCLEOTIDE SEQUENCE</scope>
    <source>
        <strain evidence="8">86-1</strain>
    </source>
</reference>
<proteinExistence type="inferred from homology"/>
<feature type="domain" description="SusD-like N-terminal" evidence="7">
    <location>
        <begin position="92"/>
        <end position="197"/>
    </location>
</feature>
<dbReference type="InterPro" id="IPR033985">
    <property type="entry name" value="SusD-like_N"/>
</dbReference>
<dbReference type="SUPFAM" id="SSF48452">
    <property type="entry name" value="TPR-like"/>
    <property type="match status" value="1"/>
</dbReference>
<protein>
    <submittedName>
        <fullName evidence="8">SusD family protein</fullName>
    </submittedName>
</protein>
<name>A0A212ITU9_9BACT</name>
<dbReference type="Pfam" id="PF07980">
    <property type="entry name" value="SusD_RagB"/>
    <property type="match status" value="1"/>
</dbReference>
<organism evidence="8">
    <name type="scientific">uncultured Dysgonomonas sp</name>
    <dbReference type="NCBI Taxonomy" id="206096"/>
    <lineage>
        <taxon>Bacteria</taxon>
        <taxon>Pseudomonadati</taxon>
        <taxon>Bacteroidota</taxon>
        <taxon>Bacteroidia</taxon>
        <taxon>Bacteroidales</taxon>
        <taxon>Dysgonomonadaceae</taxon>
        <taxon>Dysgonomonas</taxon>
        <taxon>environmental samples</taxon>
    </lineage>
</organism>
<keyword evidence="4" id="KW-0472">Membrane</keyword>
<gene>
    <name evidence="8" type="ORF">KL86DYS1_10121</name>
</gene>
<dbReference type="AlphaFoldDB" id="A0A212ITU9"/>